<evidence type="ECO:0000256" key="3">
    <source>
        <dbReference type="ARBA" id="ARBA00022833"/>
    </source>
</evidence>
<evidence type="ECO:0000313" key="8">
    <source>
        <dbReference type="Proteomes" id="UP000192223"/>
    </source>
</evidence>
<dbReference type="SUPFAM" id="SSF57716">
    <property type="entry name" value="Glucocorticoid receptor-like (DNA-binding domain)"/>
    <property type="match status" value="2"/>
</dbReference>
<feature type="region of interest" description="Disordered" evidence="6">
    <location>
        <begin position="264"/>
        <end position="288"/>
    </location>
</feature>
<feature type="region of interest" description="Disordered" evidence="6">
    <location>
        <begin position="896"/>
        <end position="924"/>
    </location>
</feature>
<feature type="domain" description="THAP-type" evidence="7">
    <location>
        <begin position="1"/>
        <end position="92"/>
    </location>
</feature>
<dbReference type="Gene3D" id="6.20.210.20">
    <property type="entry name" value="THAP domain"/>
    <property type="match status" value="2"/>
</dbReference>
<protein>
    <submittedName>
        <fullName evidence="9 10">Trichohyalin isoform X1</fullName>
    </submittedName>
</protein>
<dbReference type="AlphaFoldDB" id="A0A7F5RDQ6"/>
<reference evidence="9 10" key="1">
    <citation type="submission" date="2025-04" db="UniProtKB">
        <authorList>
            <consortium name="RefSeq"/>
        </authorList>
    </citation>
    <scope>IDENTIFICATION</scope>
    <source>
        <tissue evidence="9 10">Entire body</tissue>
    </source>
</reference>
<dbReference type="RefSeq" id="XP_025834106.1">
    <property type="nucleotide sequence ID" value="XM_025978321.1"/>
</dbReference>
<dbReference type="Proteomes" id="UP000192223">
    <property type="component" value="Unplaced"/>
</dbReference>
<dbReference type="SMART" id="SM00692">
    <property type="entry name" value="DM3"/>
    <property type="match status" value="2"/>
</dbReference>
<keyword evidence="2 5" id="KW-0863">Zinc-finger</keyword>
<dbReference type="PANTHER" id="PTHR46600:SF11">
    <property type="entry name" value="THAP DOMAIN-CONTAINING PROTEIN 10"/>
    <property type="match status" value="1"/>
</dbReference>
<dbReference type="OrthoDB" id="7331812at2759"/>
<dbReference type="GeneID" id="108739559"/>
<evidence type="ECO:0000256" key="4">
    <source>
        <dbReference type="ARBA" id="ARBA00023125"/>
    </source>
</evidence>
<evidence type="ECO:0000256" key="6">
    <source>
        <dbReference type="SAM" id="MobiDB-lite"/>
    </source>
</evidence>
<keyword evidence="1" id="KW-0479">Metal-binding</keyword>
<evidence type="ECO:0000313" key="10">
    <source>
        <dbReference type="RefSeq" id="XP_025834106.1"/>
    </source>
</evidence>
<dbReference type="PROSITE" id="PS50950">
    <property type="entry name" value="ZF_THAP"/>
    <property type="match status" value="1"/>
</dbReference>
<feature type="compositionally biased region" description="Basic and acidic residues" evidence="6">
    <location>
        <begin position="358"/>
        <end position="374"/>
    </location>
</feature>
<keyword evidence="3" id="KW-0862">Zinc</keyword>
<evidence type="ECO:0000256" key="2">
    <source>
        <dbReference type="ARBA" id="ARBA00022771"/>
    </source>
</evidence>
<feature type="region of interest" description="Disordered" evidence="6">
    <location>
        <begin position="331"/>
        <end position="379"/>
    </location>
</feature>
<organism evidence="8 10">
    <name type="scientific">Agrilus planipennis</name>
    <name type="common">Emerald ash borer</name>
    <name type="synonym">Agrilus marcopoli</name>
    <dbReference type="NCBI Taxonomy" id="224129"/>
    <lineage>
        <taxon>Eukaryota</taxon>
        <taxon>Metazoa</taxon>
        <taxon>Ecdysozoa</taxon>
        <taxon>Arthropoda</taxon>
        <taxon>Hexapoda</taxon>
        <taxon>Insecta</taxon>
        <taxon>Pterygota</taxon>
        <taxon>Neoptera</taxon>
        <taxon>Endopterygota</taxon>
        <taxon>Coleoptera</taxon>
        <taxon>Polyphaga</taxon>
        <taxon>Elateriformia</taxon>
        <taxon>Buprestoidea</taxon>
        <taxon>Buprestidae</taxon>
        <taxon>Agrilinae</taxon>
        <taxon>Agrilus</taxon>
    </lineage>
</organism>
<dbReference type="SMART" id="SM00980">
    <property type="entry name" value="THAP"/>
    <property type="match status" value="2"/>
</dbReference>
<dbReference type="PANTHER" id="PTHR46600">
    <property type="entry name" value="THAP DOMAIN-CONTAINING"/>
    <property type="match status" value="1"/>
</dbReference>
<dbReference type="InterPro" id="IPR026516">
    <property type="entry name" value="THAP1/10"/>
</dbReference>
<sequence length="1024" mass="119049">MMRCAVFGCHSDNQSKRFKKDIMFFSFPSDKKISDIWKNLCHRSDNFNVKTSRICSKHFVQSDYNLKHLLVLFNDKSNKFRRLKPDSIPSQFLTTSVVTSSSRSRRKRQRIKANREIFQDVINTFPTVQRVVTITNVFGNLEKIDQIKAWKRVLKIKNVSSCTRVCSLHFKKDDYIFPDVAVKRRKLKRNAVPSNNLPNVKIDNSRETRKINRRKKIEELIEKQEKDLVSEELDHNSSNGENLWNVQAEVAPLTPSMLDVEVVNDKKKERQQRYREQNREKLKEREAEKRTLKQNLQIITESSTNINIIELNNEKTTGANSQSLSGLEGIQASSLQENEQTVEKEAIQKRREHHQRHREQNREELKQHETEKRQCQQNSEKISEAIIDDPLIESPNQIEICKPKTAAERMKAYRARKKAEMGSYCKQIEIYKPKTFVECMKAYGTCKKAEEESCHNQIEICKPKTTAERSRAYRIRKKAEKESYCKQTEICKPKTAAYGTCNKFEEEGYHKQIEICKPKTATERSRAYRILKKTEKESYCKQTEICKPKSAVERMKAYGTCNKFEEESCSYHKQIGKRKPKTAAERNRAYRIRKKAEKERYCKQTEICKTTTAVERMKAYGTCNKFEEESYHKQIEKRKPKTAAERSRAYRIRKKAEKERYCKQTEICKTTTAVERMKAYGTCNKFEEESCSYHKQIGKRKPKTAAERNRAYRIRKKAEKERNCKQTEICKSKTATYGTCNKFEENGYHKQIEICKPKTAAERSRAYRIRKKAEKECYCKQTEICKPKTAVERMNAHGTCEIFEEEGYHQQIEICKPKTGAEHLRVYRNRKKAEKERTDNRVEVENYGISIKMEDDSEYDYYGHTEIKEEKWNIENIVKKESDSFLNGQDFEDDYSGSMKVEVKEEPSPTTSDLESEENNDQNSISGAIKTEHPIDDLQSPACSLQAKLPSSLTNCQLPANSALLLIPTVQGTASTVTLLNLNTLSPVNLSSILPNPLPPLVLNAKPGGNQLSVPTGQPFQNKE</sequence>
<dbReference type="KEGG" id="apln:108739559"/>
<keyword evidence="4 5" id="KW-0238">DNA-binding</keyword>
<evidence type="ECO:0000256" key="1">
    <source>
        <dbReference type="ARBA" id="ARBA00022723"/>
    </source>
</evidence>
<name>A0A7F5RDQ6_AGRPL</name>
<gene>
    <name evidence="9 10" type="primary">LOC108739559</name>
</gene>
<dbReference type="RefSeq" id="XP_025834105.1">
    <property type="nucleotide sequence ID" value="XM_025978320.1"/>
</dbReference>
<proteinExistence type="predicted"/>
<evidence type="ECO:0000259" key="7">
    <source>
        <dbReference type="PROSITE" id="PS50950"/>
    </source>
</evidence>
<dbReference type="GO" id="GO:0008270">
    <property type="term" value="F:zinc ion binding"/>
    <property type="evidence" value="ECO:0007669"/>
    <property type="project" value="UniProtKB-KW"/>
</dbReference>
<evidence type="ECO:0000313" key="9">
    <source>
        <dbReference type="RefSeq" id="XP_025834105.1"/>
    </source>
</evidence>
<dbReference type="InterPro" id="IPR006612">
    <property type="entry name" value="THAP_Znf"/>
</dbReference>
<dbReference type="Pfam" id="PF05485">
    <property type="entry name" value="THAP"/>
    <property type="match status" value="2"/>
</dbReference>
<dbReference type="GO" id="GO:0043565">
    <property type="term" value="F:sequence-specific DNA binding"/>
    <property type="evidence" value="ECO:0007669"/>
    <property type="project" value="InterPro"/>
</dbReference>
<keyword evidence="8" id="KW-1185">Reference proteome</keyword>
<dbReference type="InterPro" id="IPR038441">
    <property type="entry name" value="THAP_Znf_sf"/>
</dbReference>
<accession>A0A7F5RDQ6</accession>
<evidence type="ECO:0000256" key="5">
    <source>
        <dbReference type="PROSITE-ProRule" id="PRU00309"/>
    </source>
</evidence>